<evidence type="ECO:0000256" key="2">
    <source>
        <dbReference type="ARBA" id="ARBA00022603"/>
    </source>
</evidence>
<protein>
    <recommendedName>
        <fullName evidence="5">Cobalt-precorrin-5B C(1)-methyltransferase</fullName>
        <ecNumber evidence="5">2.1.1.195</ecNumber>
    </recommendedName>
    <alternativeName>
        <fullName evidence="5">Cobalt-precorrin-6A synthase</fullName>
    </alternativeName>
</protein>
<dbReference type="SUPFAM" id="SSF111342">
    <property type="entry name" value="CbiD-like"/>
    <property type="match status" value="1"/>
</dbReference>
<dbReference type="GO" id="GO:0032259">
    <property type="term" value="P:methylation"/>
    <property type="evidence" value="ECO:0007669"/>
    <property type="project" value="UniProtKB-KW"/>
</dbReference>
<comment type="similarity">
    <text evidence="5">Belongs to the CbiD family.</text>
</comment>
<dbReference type="GO" id="GO:0043780">
    <property type="term" value="F:cobalt-precorrin-5B C1-methyltransferase activity"/>
    <property type="evidence" value="ECO:0007669"/>
    <property type="project" value="RHEA"/>
</dbReference>
<organism evidence="7 8">
    <name type="scientific">Paenibacillus piri</name>
    <dbReference type="NCBI Taxonomy" id="2547395"/>
    <lineage>
        <taxon>Bacteria</taxon>
        <taxon>Bacillati</taxon>
        <taxon>Bacillota</taxon>
        <taxon>Bacilli</taxon>
        <taxon>Bacillales</taxon>
        <taxon>Paenibacillaceae</taxon>
        <taxon>Paenibacillus</taxon>
    </lineage>
</organism>
<proteinExistence type="inferred from homology"/>
<dbReference type="Gene3D" id="3.30.2110.10">
    <property type="entry name" value="CbiD-like"/>
    <property type="match status" value="1"/>
</dbReference>
<dbReference type="EC" id="2.1.1.195" evidence="5"/>
<evidence type="ECO:0000313" key="8">
    <source>
        <dbReference type="Proteomes" id="UP000295636"/>
    </source>
</evidence>
<keyword evidence="3 5" id="KW-0808">Transferase</keyword>
<evidence type="ECO:0000313" key="7">
    <source>
        <dbReference type="EMBL" id="TDG00334.1"/>
    </source>
</evidence>
<gene>
    <name evidence="5" type="primary">cbiD</name>
    <name evidence="7" type="ORF">E1757_01435</name>
</gene>
<evidence type="ECO:0000256" key="4">
    <source>
        <dbReference type="ARBA" id="ARBA00022691"/>
    </source>
</evidence>
<evidence type="ECO:0000256" key="3">
    <source>
        <dbReference type="ARBA" id="ARBA00022679"/>
    </source>
</evidence>
<dbReference type="HAMAP" id="MF_00787">
    <property type="entry name" value="CbiD"/>
    <property type="match status" value="1"/>
</dbReference>
<dbReference type="OrthoDB" id="6439987at2"/>
<evidence type="ECO:0000256" key="1">
    <source>
        <dbReference type="ARBA" id="ARBA00022573"/>
    </source>
</evidence>
<dbReference type="NCBIfam" id="NF000849">
    <property type="entry name" value="PRK00075.1-1"/>
    <property type="match status" value="1"/>
</dbReference>
<dbReference type="GO" id="GO:0019251">
    <property type="term" value="P:anaerobic cobalamin biosynthetic process"/>
    <property type="evidence" value="ECO:0007669"/>
    <property type="project" value="UniProtKB-UniRule"/>
</dbReference>
<feature type="region of interest" description="Disordered" evidence="6">
    <location>
        <begin position="1"/>
        <end position="21"/>
    </location>
</feature>
<comment type="function">
    <text evidence="5">Catalyzes the methylation of C-1 in cobalt-precorrin-5B to form cobalt-precorrin-6A.</text>
</comment>
<dbReference type="PIRSF" id="PIRSF026782">
    <property type="entry name" value="CbiD"/>
    <property type="match status" value="1"/>
</dbReference>
<reference evidence="7 8" key="1">
    <citation type="submission" date="2019-03" db="EMBL/GenBank/DDBJ databases">
        <title>This is whole genome sequence of Paenibacillus sp MS74 strain.</title>
        <authorList>
            <person name="Trinh H.N."/>
        </authorList>
    </citation>
    <scope>NUCLEOTIDE SEQUENCE [LARGE SCALE GENOMIC DNA]</scope>
    <source>
        <strain evidence="7 8">MS74</strain>
    </source>
</reference>
<dbReference type="EMBL" id="SMRT01000001">
    <property type="protein sequence ID" value="TDG00334.1"/>
    <property type="molecule type" value="Genomic_DNA"/>
</dbReference>
<dbReference type="InterPro" id="IPR036074">
    <property type="entry name" value="CbiD_sf"/>
</dbReference>
<dbReference type="NCBIfam" id="TIGR00312">
    <property type="entry name" value="cbiD"/>
    <property type="match status" value="1"/>
</dbReference>
<accession>A0A4R5KWF4</accession>
<dbReference type="InterPro" id="IPR002748">
    <property type="entry name" value="CbiD"/>
</dbReference>
<keyword evidence="8" id="KW-1185">Reference proteome</keyword>
<dbReference type="Proteomes" id="UP000295636">
    <property type="component" value="Unassembled WGS sequence"/>
</dbReference>
<comment type="caution">
    <text evidence="7">The sequence shown here is derived from an EMBL/GenBank/DDBJ whole genome shotgun (WGS) entry which is preliminary data.</text>
</comment>
<comment type="catalytic activity">
    <reaction evidence="5">
        <text>Co-precorrin-5B + S-adenosyl-L-methionine = Co-precorrin-6A + S-adenosyl-L-homocysteine</text>
        <dbReference type="Rhea" id="RHEA:26285"/>
        <dbReference type="ChEBI" id="CHEBI:57856"/>
        <dbReference type="ChEBI" id="CHEBI:59789"/>
        <dbReference type="ChEBI" id="CHEBI:60063"/>
        <dbReference type="ChEBI" id="CHEBI:60064"/>
        <dbReference type="EC" id="2.1.1.195"/>
    </reaction>
</comment>
<dbReference type="AlphaFoldDB" id="A0A4R5KWF4"/>
<dbReference type="RefSeq" id="WP_133225043.1">
    <property type="nucleotide sequence ID" value="NZ_SMRT01000001.1"/>
</dbReference>
<keyword evidence="4 5" id="KW-0949">S-adenosyl-L-methionine</keyword>
<name>A0A4R5KWF4_9BACL</name>
<dbReference type="UniPathway" id="UPA00148">
    <property type="reaction ID" value="UER00227"/>
</dbReference>
<sequence>MAADKANKPVNESGDAKPLRHGYTTGSCAAAATKAALTALILQERQTHATITLPIGQEVTFDIVRCQCSNTDDYAEAEVIKDGGDDPDATHGARIVSRVSWRAEPGFELDGGIGVGRVTKPGLPVPVGQAAINPVPRKMIREAAEAVLNQYEPQCGIRVVISVPDGEEIAKKTLNARLGIIGGISILGTRGIVVPFSTSAYKASVAQAIKVAVTCGCRHLVLSTGGRSEKYGMDMYPELPEEAFIEMGDFVGFALQHCKKQGVQKVTLVGMMGKFSKVAQGVMMVHNKSAPVDFGFLAQVALEAEASQEQANAIREANTAALVGDWMHEWGYADFFERLCGYCCEAGLRETSGGLEMETVIISMKGNLLGHAALGAPSG</sequence>
<evidence type="ECO:0000256" key="6">
    <source>
        <dbReference type="SAM" id="MobiDB-lite"/>
    </source>
</evidence>
<keyword evidence="2 5" id="KW-0489">Methyltransferase</keyword>
<keyword evidence="1 5" id="KW-0169">Cobalamin biosynthesis</keyword>
<evidence type="ECO:0000256" key="5">
    <source>
        <dbReference type="HAMAP-Rule" id="MF_00787"/>
    </source>
</evidence>
<dbReference type="Pfam" id="PF01888">
    <property type="entry name" value="CbiD"/>
    <property type="match status" value="1"/>
</dbReference>
<comment type="pathway">
    <text evidence="5">Cofactor biosynthesis; adenosylcobalamin biosynthesis; cob(II)yrinate a,c-diamide from sirohydrochlorin (anaerobic route): step 6/10.</text>
</comment>
<dbReference type="PANTHER" id="PTHR35863:SF1">
    <property type="entry name" value="COBALT-PRECORRIN-5B C(1)-METHYLTRANSFERASE"/>
    <property type="match status" value="1"/>
</dbReference>
<dbReference type="PANTHER" id="PTHR35863">
    <property type="entry name" value="COBALT-PRECORRIN-5B C(1)-METHYLTRANSFERASE"/>
    <property type="match status" value="1"/>
</dbReference>